<dbReference type="GO" id="GO:0005524">
    <property type="term" value="F:ATP binding"/>
    <property type="evidence" value="ECO:0007669"/>
    <property type="project" value="UniProtKB-KW"/>
</dbReference>
<sequence>MTSSRLNALDRARRHAPFLDTLAAGHPDDVERFLTKGATDALAALDLADSQRPIADQLRHHRQRLALVVALGDLAGELSLSAVTRALSDFADSALDRAIAAAVERLCPGAPVEGFAVLALGKLGSRELNYSSDIDLILLYDPDTVPRRARDEPAQAALRIARDMVETLAARTDLGRVFRIDLRLRPTPEVTPIALGFDAALSHYETHALAWERAAFIRARAAAGDHALGERFLAALSPFVWRRALDFGQVREIGRISERIRDHYDTGHRFGAGYDLKRGRGGIREAEFFAQTHQLIHGGRDPALRLAATRPALTALAEAGIIAPDAAVTLSEGYALLRTIEHRLQMIDDRQTHSLPDDPERLDAVARLHGLDDGAALLALLAPPVEAIGGLFDTLIETDDRPRLPRSPDGLIERLAKAGFGDAERAGRIVEGWRARRYPSLRSAAAQQALEDMLAEIVDRLAAASDPDAALLRLDAILARLPSSLNLFHLLEARPRLLDLLSAILAHAPTLAQDLGERSDLLDGLIDPATANPRLDRDELAGRLDQACAADDYELALDRVRAIVGEYRFATGAGIIAGNDPLDAMRDYATIAEAATHALARRAVAEFAEVHGQVPGSELVILALGRFGGGALTHASDLDVVFLFTGDFARESDGGRPLGATRYYNRLAQRVIGALSVPTATGGLYDVDTRLRPSGVQGPLCVSVDSFLAYQRGAAWTWEHMALTRARTVFGSDEARSLVNEGVRSILLEPRDSAQLISDAVAMRRDIARNKPPKGPFDAKLIAGGLIDFEFALHCTQLRTGIGLDPDLRRALASLIAAGEAPPAIAEAHDLLTRLLVTLRLVAPSLAEPAPTSHALIARACGQADWPALLAAYADARHKVGDWWAAVGGADAITQGD</sequence>
<evidence type="ECO:0000256" key="2">
    <source>
        <dbReference type="ARBA" id="ARBA00022695"/>
    </source>
</evidence>
<dbReference type="PANTHER" id="PTHR30621">
    <property type="entry name" value="GLUTAMINE SYNTHETASE ADENYLYLTRANSFERASE"/>
    <property type="match status" value="1"/>
</dbReference>
<dbReference type="EC" id="2.7.7.89" evidence="9"/>
<dbReference type="Proteomes" id="UP000321129">
    <property type="component" value="Unassembled WGS sequence"/>
</dbReference>
<dbReference type="NCBIfam" id="NF008292">
    <property type="entry name" value="PRK11072.1"/>
    <property type="match status" value="1"/>
</dbReference>
<dbReference type="InterPro" id="IPR005190">
    <property type="entry name" value="GlnE_rpt_dom"/>
</dbReference>
<keyword evidence="6" id="KW-0511">Multifunctional enzyme</keyword>
<protein>
    <submittedName>
        <fullName evidence="9">Bifunctional [glutamate--ammonia ligase]-adenylyl-L-tyrosine phosphorylase/[glutamate--ammonia-ligase] adenylyltransferase</fullName>
        <ecNumber evidence="9">2.7.7.42</ecNumber>
        <ecNumber evidence="9">2.7.7.89</ecNumber>
    </submittedName>
</protein>
<keyword evidence="2 9" id="KW-0548">Nucleotidyltransferase</keyword>
<dbReference type="OrthoDB" id="9759366at2"/>
<keyword evidence="10" id="KW-1185">Reference proteome</keyword>
<reference evidence="9 10" key="1">
    <citation type="submission" date="2019-08" db="EMBL/GenBank/DDBJ databases">
        <title>Sphingorhabdus soil sp. nov., isolated from arctic soil.</title>
        <authorList>
            <person name="Liu Y."/>
        </authorList>
    </citation>
    <scope>NUCLEOTIDE SEQUENCE [LARGE SCALE GENOMIC DNA]</scope>
    <source>
        <strain evidence="9 10">D-2Q-5-6</strain>
    </source>
</reference>
<dbReference type="RefSeq" id="WP_147123304.1">
    <property type="nucleotide sequence ID" value="NZ_VOPY01000003.1"/>
</dbReference>
<dbReference type="EMBL" id="VOPY01000003">
    <property type="protein sequence ID" value="TXC68084.1"/>
    <property type="molecule type" value="Genomic_DNA"/>
</dbReference>
<gene>
    <name evidence="9" type="primary">glnE</name>
    <name evidence="9" type="ORF">FSZ31_10250</name>
</gene>
<dbReference type="Gene3D" id="1.20.120.330">
    <property type="entry name" value="Nucleotidyltransferases domain 2"/>
    <property type="match status" value="2"/>
</dbReference>
<dbReference type="Gene3D" id="3.30.460.10">
    <property type="entry name" value="Beta Polymerase, domain 2"/>
    <property type="match status" value="2"/>
</dbReference>
<dbReference type="GO" id="GO:0047388">
    <property type="term" value="F:[glutamine synthetase]-adenylyl-L-tyrosine phosphorylase activity"/>
    <property type="evidence" value="ECO:0007669"/>
    <property type="project" value="UniProtKB-EC"/>
</dbReference>
<dbReference type="Pfam" id="PF03710">
    <property type="entry name" value="GlnE"/>
    <property type="match status" value="2"/>
</dbReference>
<evidence type="ECO:0000256" key="3">
    <source>
        <dbReference type="ARBA" id="ARBA00022741"/>
    </source>
</evidence>
<keyword evidence="1 9" id="KW-0808">Transferase</keyword>
<dbReference type="AlphaFoldDB" id="A0A5C6U5H4"/>
<evidence type="ECO:0000313" key="10">
    <source>
        <dbReference type="Proteomes" id="UP000321129"/>
    </source>
</evidence>
<comment type="caution">
    <text evidence="9">The sequence shown here is derived from an EMBL/GenBank/DDBJ whole genome shotgun (WGS) entry which is preliminary data.</text>
</comment>
<keyword evidence="5" id="KW-0460">Magnesium</keyword>
<evidence type="ECO:0000256" key="5">
    <source>
        <dbReference type="ARBA" id="ARBA00022842"/>
    </source>
</evidence>
<keyword evidence="4" id="KW-0067">ATP-binding</keyword>
<evidence type="ECO:0000259" key="8">
    <source>
        <dbReference type="Pfam" id="PF08335"/>
    </source>
</evidence>
<feature type="domain" description="PII-uridylyltransferase/Glutamine-synthetase adenylyltransferase" evidence="8">
    <location>
        <begin position="255"/>
        <end position="393"/>
    </location>
</feature>
<dbReference type="InterPro" id="IPR013546">
    <property type="entry name" value="PII_UdlTrfase/GS_AdlTrfase"/>
</dbReference>
<keyword evidence="9" id="KW-0436">Ligase</keyword>
<dbReference type="InterPro" id="IPR043519">
    <property type="entry name" value="NT_sf"/>
</dbReference>
<feature type="domain" description="Glutamate-ammonia ligase adenylyltransferase repeated" evidence="7">
    <location>
        <begin position="501"/>
        <end position="735"/>
    </location>
</feature>
<dbReference type="CDD" id="cd05401">
    <property type="entry name" value="NT_GlnE_GlnD_like"/>
    <property type="match status" value="2"/>
</dbReference>
<dbReference type="InterPro" id="IPR023057">
    <property type="entry name" value="GlnE"/>
</dbReference>
<evidence type="ECO:0000256" key="6">
    <source>
        <dbReference type="ARBA" id="ARBA00023268"/>
    </source>
</evidence>
<organism evidence="9 10">
    <name type="scientific">Flavisphingopyxis soli</name>
    <dbReference type="NCBI Taxonomy" id="2601267"/>
    <lineage>
        <taxon>Bacteria</taxon>
        <taxon>Pseudomonadati</taxon>
        <taxon>Pseudomonadota</taxon>
        <taxon>Alphaproteobacteria</taxon>
        <taxon>Sphingomonadales</taxon>
        <taxon>Sphingopyxidaceae</taxon>
        <taxon>Flavisphingopyxis</taxon>
    </lineage>
</organism>
<evidence type="ECO:0000259" key="7">
    <source>
        <dbReference type="Pfam" id="PF03710"/>
    </source>
</evidence>
<evidence type="ECO:0000256" key="1">
    <source>
        <dbReference type="ARBA" id="ARBA00022679"/>
    </source>
</evidence>
<feature type="domain" description="Glutamate-ammonia ligase adenylyltransferase repeated" evidence="7">
    <location>
        <begin position="13"/>
        <end position="234"/>
    </location>
</feature>
<proteinExistence type="predicted"/>
<dbReference type="Pfam" id="PF08335">
    <property type="entry name" value="GlnD_UR_UTase"/>
    <property type="match status" value="1"/>
</dbReference>
<accession>A0A5C6U5H4</accession>
<dbReference type="GO" id="GO:0005829">
    <property type="term" value="C:cytosol"/>
    <property type="evidence" value="ECO:0007669"/>
    <property type="project" value="TreeGrafter"/>
</dbReference>
<dbReference type="GO" id="GO:0000820">
    <property type="term" value="P:regulation of glutamine family amino acid metabolic process"/>
    <property type="evidence" value="ECO:0007669"/>
    <property type="project" value="TreeGrafter"/>
</dbReference>
<name>A0A5C6U5H4_9SPHN</name>
<dbReference type="EC" id="2.7.7.42" evidence="9"/>
<keyword evidence="3" id="KW-0547">Nucleotide-binding</keyword>
<dbReference type="SUPFAM" id="SSF81301">
    <property type="entry name" value="Nucleotidyltransferase"/>
    <property type="match status" value="2"/>
</dbReference>
<evidence type="ECO:0000256" key="4">
    <source>
        <dbReference type="ARBA" id="ARBA00022840"/>
    </source>
</evidence>
<dbReference type="GO" id="GO:0008882">
    <property type="term" value="F:[glutamate-ammonia-ligase] adenylyltransferase activity"/>
    <property type="evidence" value="ECO:0007669"/>
    <property type="project" value="UniProtKB-EC"/>
</dbReference>
<dbReference type="SUPFAM" id="SSF81593">
    <property type="entry name" value="Nucleotidyltransferase substrate binding subunit/domain"/>
    <property type="match status" value="2"/>
</dbReference>
<dbReference type="GO" id="GO:0016874">
    <property type="term" value="F:ligase activity"/>
    <property type="evidence" value="ECO:0007669"/>
    <property type="project" value="UniProtKB-KW"/>
</dbReference>
<dbReference type="PANTHER" id="PTHR30621:SF0">
    <property type="entry name" value="BIFUNCTIONAL GLUTAMINE SYNTHETASE ADENYLYLTRANSFERASE_ADENYLYL-REMOVING ENZYME"/>
    <property type="match status" value="1"/>
</dbReference>
<evidence type="ECO:0000313" key="9">
    <source>
        <dbReference type="EMBL" id="TXC68084.1"/>
    </source>
</evidence>